<keyword evidence="4" id="KW-1185">Reference proteome</keyword>
<reference evidence="3 4" key="1">
    <citation type="submission" date="2018-10" db="EMBL/GenBank/DDBJ databases">
        <authorList>
            <person name="Ekblom R."/>
            <person name="Jareborg N."/>
        </authorList>
    </citation>
    <scope>NUCLEOTIDE SEQUENCE [LARGE SCALE GENOMIC DNA]</scope>
    <source>
        <tissue evidence="3">Muscle</tissue>
    </source>
</reference>
<dbReference type="PANTHER" id="PTHR12904">
    <property type="match status" value="1"/>
</dbReference>
<dbReference type="InterPro" id="IPR051341">
    <property type="entry name" value="Zyg-11_UBL_adapter"/>
</dbReference>
<feature type="non-terminal residue" evidence="3">
    <location>
        <position position="1"/>
    </location>
</feature>
<dbReference type="Proteomes" id="UP000269945">
    <property type="component" value="Unassembled WGS sequence"/>
</dbReference>
<gene>
    <name evidence="3" type="ORF">BN2614_LOCUS1</name>
</gene>
<dbReference type="AlphaFoldDB" id="A0A9X9LN36"/>
<proteinExistence type="predicted"/>
<keyword evidence="1" id="KW-0833">Ubl conjugation pathway</keyword>
<accession>A0A9X9LN36</accession>
<evidence type="ECO:0000313" key="3">
    <source>
        <dbReference type="EMBL" id="VCW77408.1"/>
    </source>
</evidence>
<dbReference type="GO" id="GO:0031462">
    <property type="term" value="C:Cul2-RING ubiquitin ligase complex"/>
    <property type="evidence" value="ECO:0007669"/>
    <property type="project" value="TreeGrafter"/>
</dbReference>
<feature type="non-terminal residue" evidence="3">
    <location>
        <position position="109"/>
    </location>
</feature>
<comment type="caution">
    <text evidence="3">The sequence shown here is derived from an EMBL/GenBank/DDBJ whole genome shotgun (WGS) entry which is preliminary data.</text>
</comment>
<dbReference type="EMBL" id="CYRY02008769">
    <property type="protein sequence ID" value="VCW77408.1"/>
    <property type="molecule type" value="Genomic_DNA"/>
</dbReference>
<dbReference type="InterPro" id="IPR055142">
    <property type="entry name" value="ZER1-like_C"/>
</dbReference>
<name>A0A9X9LN36_GULGU</name>
<dbReference type="PANTHER" id="PTHR12904:SF21">
    <property type="entry name" value="PROTEIN ZYG-11 HOMOLOG B"/>
    <property type="match status" value="1"/>
</dbReference>
<organism evidence="3 4">
    <name type="scientific">Gulo gulo</name>
    <name type="common">Wolverine</name>
    <name type="synonym">Gluton</name>
    <dbReference type="NCBI Taxonomy" id="48420"/>
    <lineage>
        <taxon>Eukaryota</taxon>
        <taxon>Metazoa</taxon>
        <taxon>Chordata</taxon>
        <taxon>Craniata</taxon>
        <taxon>Vertebrata</taxon>
        <taxon>Euteleostomi</taxon>
        <taxon>Mammalia</taxon>
        <taxon>Eutheria</taxon>
        <taxon>Laurasiatheria</taxon>
        <taxon>Carnivora</taxon>
        <taxon>Caniformia</taxon>
        <taxon>Musteloidea</taxon>
        <taxon>Mustelidae</taxon>
        <taxon>Guloninae</taxon>
        <taxon>Gulo</taxon>
    </lineage>
</organism>
<feature type="domain" description="Protein zer-1 homolog-like C-terminal" evidence="2">
    <location>
        <begin position="54"/>
        <end position="109"/>
    </location>
</feature>
<dbReference type="Pfam" id="PF22964">
    <property type="entry name" value="ZER1-like_2nd"/>
    <property type="match status" value="1"/>
</dbReference>
<evidence type="ECO:0000259" key="2">
    <source>
        <dbReference type="Pfam" id="PF22964"/>
    </source>
</evidence>
<evidence type="ECO:0000256" key="1">
    <source>
        <dbReference type="ARBA" id="ARBA00022786"/>
    </source>
</evidence>
<sequence>SKVSGEANETQIAEALKRYSERAFFVREALFHLFSLTHVMEKTKPEILKLVVTGMRNHPMNLPVQLAASACVFNLTKQDLAAGMPVRLLADVTHLLLKAMEHFPNHQQV</sequence>
<evidence type="ECO:0000313" key="4">
    <source>
        <dbReference type="Proteomes" id="UP000269945"/>
    </source>
</evidence>
<protein>
    <recommendedName>
        <fullName evidence="2">Protein zer-1 homolog-like C-terminal domain-containing protein</fullName>
    </recommendedName>
</protein>